<accession>A0ABQ1MAC4</accession>
<keyword evidence="3" id="KW-0862">Zinc</keyword>
<feature type="binding site" evidence="3">
    <location>
        <position position="88"/>
    </location>
    <ligand>
        <name>Zn(2+)</name>
        <dbReference type="ChEBI" id="CHEBI:29105"/>
    </ligand>
</feature>
<feature type="domain" description="MsrB" evidence="5">
    <location>
        <begin position="46"/>
        <end position="168"/>
    </location>
</feature>
<feature type="active site" description="Nucleophile" evidence="3">
    <location>
        <position position="157"/>
    </location>
</feature>
<reference evidence="7" key="1">
    <citation type="journal article" date="2019" name="Int. J. Syst. Evol. Microbiol.">
        <title>The Global Catalogue of Microorganisms (GCM) 10K type strain sequencing project: providing services to taxonomists for standard genome sequencing and annotation.</title>
        <authorList>
            <consortium name="The Broad Institute Genomics Platform"/>
            <consortium name="The Broad Institute Genome Sequencing Center for Infectious Disease"/>
            <person name="Wu L."/>
            <person name="Ma J."/>
        </authorList>
    </citation>
    <scope>NUCLEOTIDE SEQUENCE [LARGE SCALE GENOMIC DNA]</scope>
    <source>
        <strain evidence="7">CGMCC 1.10832</strain>
    </source>
</reference>
<dbReference type="Proteomes" id="UP000636010">
    <property type="component" value="Unassembled WGS sequence"/>
</dbReference>
<comment type="cofactor">
    <cofactor evidence="3">
        <name>Zn(2+)</name>
        <dbReference type="ChEBI" id="CHEBI:29105"/>
    </cofactor>
    <text evidence="3">Binds 1 zinc ion per subunit. The zinc ion is important for the structural integrity of the protein.</text>
</comment>
<evidence type="ECO:0000256" key="1">
    <source>
        <dbReference type="ARBA" id="ARBA00023002"/>
    </source>
</evidence>
<keyword evidence="1 3" id="KW-0560">Oxidoreductase</keyword>
<feature type="chain" id="PRO_5045161437" description="Peptide methionine sulfoxide reductase MsrB" evidence="4">
    <location>
        <begin position="23"/>
        <end position="169"/>
    </location>
</feature>
<sequence length="169" mass="18667">MNIGKFALAGILLCVLGFQSCAQKNNKSSEKKTTPAAHEFKIQKTDAEWKNQLSNLEYEVLREKGTERAFTGKYNDFKKEGIFTCVACGTKVFSSETKFESGTGWPSFYKPLNSENVLEVSDNSYGMKRTEVVCATCGGHLGHVFPDGPEPTGLRYCLNSVSLNFIPAD</sequence>
<comment type="catalytic activity">
    <reaction evidence="2 3">
        <text>L-methionyl-[protein] + [thioredoxin]-disulfide + H2O = L-methionyl-(R)-S-oxide-[protein] + [thioredoxin]-dithiol</text>
        <dbReference type="Rhea" id="RHEA:24164"/>
        <dbReference type="Rhea" id="RHEA-COMP:10698"/>
        <dbReference type="Rhea" id="RHEA-COMP:10700"/>
        <dbReference type="Rhea" id="RHEA-COMP:12313"/>
        <dbReference type="Rhea" id="RHEA-COMP:12314"/>
        <dbReference type="ChEBI" id="CHEBI:15377"/>
        <dbReference type="ChEBI" id="CHEBI:16044"/>
        <dbReference type="ChEBI" id="CHEBI:29950"/>
        <dbReference type="ChEBI" id="CHEBI:45764"/>
        <dbReference type="ChEBI" id="CHEBI:50058"/>
        <dbReference type="EC" id="1.8.4.12"/>
    </reaction>
</comment>
<dbReference type="EMBL" id="BMEC01000006">
    <property type="protein sequence ID" value="GGC35303.1"/>
    <property type="molecule type" value="Genomic_DNA"/>
</dbReference>
<evidence type="ECO:0000256" key="3">
    <source>
        <dbReference type="HAMAP-Rule" id="MF_01400"/>
    </source>
</evidence>
<name>A0ABQ1MAC4_9BACT</name>
<feature type="signal peptide" evidence="4">
    <location>
        <begin position="1"/>
        <end position="22"/>
    </location>
</feature>
<evidence type="ECO:0000256" key="2">
    <source>
        <dbReference type="ARBA" id="ARBA00048488"/>
    </source>
</evidence>
<organism evidence="6 7">
    <name type="scientific">Marivirga lumbricoides</name>
    <dbReference type="NCBI Taxonomy" id="1046115"/>
    <lineage>
        <taxon>Bacteria</taxon>
        <taxon>Pseudomonadati</taxon>
        <taxon>Bacteroidota</taxon>
        <taxon>Cytophagia</taxon>
        <taxon>Cytophagales</taxon>
        <taxon>Marivirgaceae</taxon>
        <taxon>Marivirga</taxon>
    </lineage>
</organism>
<dbReference type="NCBIfam" id="TIGR00357">
    <property type="entry name" value="peptide-methionine (R)-S-oxide reductase MsrB"/>
    <property type="match status" value="1"/>
</dbReference>
<dbReference type="InterPro" id="IPR002579">
    <property type="entry name" value="Met_Sox_Rdtase_MsrB_dom"/>
</dbReference>
<feature type="binding site" evidence="3">
    <location>
        <position position="137"/>
    </location>
    <ligand>
        <name>Zn(2+)</name>
        <dbReference type="ChEBI" id="CHEBI:29105"/>
    </ligand>
</feature>
<evidence type="ECO:0000259" key="5">
    <source>
        <dbReference type="PROSITE" id="PS51790"/>
    </source>
</evidence>
<keyword evidence="4" id="KW-0732">Signal</keyword>
<feature type="binding site" evidence="3">
    <location>
        <position position="134"/>
    </location>
    <ligand>
        <name>Zn(2+)</name>
        <dbReference type="ChEBI" id="CHEBI:29105"/>
    </ligand>
</feature>
<dbReference type="PROSITE" id="PS51790">
    <property type="entry name" value="MSRB"/>
    <property type="match status" value="1"/>
</dbReference>
<dbReference type="Pfam" id="PF01641">
    <property type="entry name" value="SelR"/>
    <property type="match status" value="1"/>
</dbReference>
<dbReference type="HAMAP" id="MF_01400">
    <property type="entry name" value="MsrB"/>
    <property type="match status" value="1"/>
</dbReference>
<gene>
    <name evidence="3 6" type="primary">msrB</name>
    <name evidence="6" type="ORF">GCM10011506_20850</name>
</gene>
<dbReference type="PANTHER" id="PTHR10173">
    <property type="entry name" value="METHIONINE SULFOXIDE REDUCTASE"/>
    <property type="match status" value="1"/>
</dbReference>
<dbReference type="InterPro" id="IPR011057">
    <property type="entry name" value="Mss4-like_sf"/>
</dbReference>
<evidence type="ECO:0000256" key="4">
    <source>
        <dbReference type="SAM" id="SignalP"/>
    </source>
</evidence>
<dbReference type="RefSeq" id="WP_188463082.1">
    <property type="nucleotide sequence ID" value="NZ_BAABHU010000006.1"/>
</dbReference>
<dbReference type="Gene3D" id="2.170.150.20">
    <property type="entry name" value="Peptide methionine sulfoxide reductase"/>
    <property type="match status" value="1"/>
</dbReference>
<protein>
    <recommendedName>
        <fullName evidence="3">Peptide methionine sulfoxide reductase MsrB</fullName>
        <ecNumber evidence="3">1.8.4.12</ecNumber>
    </recommendedName>
    <alternativeName>
        <fullName evidence="3">Peptide-methionine (R)-S-oxide reductase</fullName>
    </alternativeName>
</protein>
<dbReference type="EC" id="1.8.4.12" evidence="3"/>
<dbReference type="PANTHER" id="PTHR10173:SF57">
    <property type="entry name" value="PEPTIDE-METHIONINE (R)-S-OXIDE REDUCTASE"/>
    <property type="match status" value="1"/>
</dbReference>
<comment type="similarity">
    <text evidence="3">Belongs to the MsrB Met sulfoxide reductase family.</text>
</comment>
<evidence type="ECO:0000313" key="7">
    <source>
        <dbReference type="Proteomes" id="UP000636010"/>
    </source>
</evidence>
<comment type="caution">
    <text evidence="6">The sequence shown here is derived from an EMBL/GenBank/DDBJ whole genome shotgun (WGS) entry which is preliminary data.</text>
</comment>
<evidence type="ECO:0000313" key="6">
    <source>
        <dbReference type="EMBL" id="GGC35303.1"/>
    </source>
</evidence>
<keyword evidence="7" id="KW-1185">Reference proteome</keyword>
<dbReference type="PROSITE" id="PS51257">
    <property type="entry name" value="PROKAR_LIPOPROTEIN"/>
    <property type="match status" value="1"/>
</dbReference>
<dbReference type="SUPFAM" id="SSF51316">
    <property type="entry name" value="Mss4-like"/>
    <property type="match status" value="1"/>
</dbReference>
<dbReference type="InterPro" id="IPR028427">
    <property type="entry name" value="Met_Sox_Rdtase_MsrB"/>
</dbReference>
<feature type="binding site" evidence="3">
    <location>
        <position position="85"/>
    </location>
    <ligand>
        <name>Zn(2+)</name>
        <dbReference type="ChEBI" id="CHEBI:29105"/>
    </ligand>
</feature>
<proteinExistence type="inferred from homology"/>
<keyword evidence="3" id="KW-0479">Metal-binding</keyword>